<dbReference type="OrthoDB" id="1980949at2"/>
<dbReference type="RefSeq" id="WP_139606224.1">
    <property type="nucleotide sequence ID" value="NZ_VDCQ01000062.1"/>
</dbReference>
<dbReference type="PANTHER" id="PTHR34611:SF2">
    <property type="entry name" value="INACTIVE RECOMBINATION-PROMOTING NUCLEASE-LIKE PROTEIN RPNE-RELATED"/>
    <property type="match status" value="1"/>
</dbReference>
<evidence type="ECO:0000313" key="2">
    <source>
        <dbReference type="EMBL" id="TNJ62298.1"/>
    </source>
</evidence>
<dbReference type="AlphaFoldDB" id="A0A5C4SZM1"/>
<dbReference type="InterPro" id="IPR006842">
    <property type="entry name" value="Transposase_31"/>
</dbReference>
<organism evidence="2 3">
    <name type="scientific">Paenibacillus hemerocallicola</name>
    <dbReference type="NCBI Taxonomy" id="1172614"/>
    <lineage>
        <taxon>Bacteria</taxon>
        <taxon>Bacillati</taxon>
        <taxon>Bacillota</taxon>
        <taxon>Bacilli</taxon>
        <taxon>Bacillales</taxon>
        <taxon>Paenibacillaceae</taxon>
        <taxon>Paenibacillus</taxon>
    </lineage>
</organism>
<name>A0A5C4SZM1_9BACL</name>
<feature type="domain" description="Transposase (putative) YhgA-like" evidence="1">
    <location>
        <begin position="6"/>
        <end position="206"/>
    </location>
</feature>
<dbReference type="GO" id="GO:0006310">
    <property type="term" value="P:DNA recombination"/>
    <property type="evidence" value="ECO:0007669"/>
    <property type="project" value="TreeGrafter"/>
</dbReference>
<evidence type="ECO:0000313" key="3">
    <source>
        <dbReference type="Proteomes" id="UP000307943"/>
    </source>
</evidence>
<gene>
    <name evidence="2" type="ORF">FE784_31415</name>
</gene>
<sequence>MNDFPQPHDSSYRFLLSSKKLFVELLRSFVKKEWVLHVEEAQVEEINHSFVLADFRRKEADLVYKVRLNGRDLIFYVLLELQSKVDYEMPYRLLLYQTEIWRFVLRNREVADTTAPYSLPAIVPIVLYNGSRPWSAKRRFRELLANEESFGPELLDFEYVLLDVERYAEEELLDLSNTIGSVFLLDQTADRELLLTRLRKLMETIRGMPEDMKEHFIHWLANMIALQLPPDSKEVERLIEEMKEKGVTVMGLGKNLEAIKLKGIEEGMEEGMERGIEQGTMLGKESVAINLIGMGLSDSAIALATGFSEQKIEQLRNQIH</sequence>
<reference evidence="2 3" key="1">
    <citation type="submission" date="2019-05" db="EMBL/GenBank/DDBJ databases">
        <title>We sequenced the genome of Paenibacillus hemerocallicola KCTC 33185 for further insight into its adaptation and study the phylogeny of Paenibacillus.</title>
        <authorList>
            <person name="Narsing Rao M.P."/>
        </authorList>
    </citation>
    <scope>NUCLEOTIDE SEQUENCE [LARGE SCALE GENOMIC DNA]</scope>
    <source>
        <strain evidence="2 3">KCTC 33185</strain>
    </source>
</reference>
<dbReference type="GO" id="GO:1990238">
    <property type="term" value="F:double-stranded DNA endonuclease activity"/>
    <property type="evidence" value="ECO:0007669"/>
    <property type="project" value="TreeGrafter"/>
</dbReference>
<keyword evidence="3" id="KW-1185">Reference proteome</keyword>
<proteinExistence type="predicted"/>
<dbReference type="Proteomes" id="UP000307943">
    <property type="component" value="Unassembled WGS sequence"/>
</dbReference>
<accession>A0A5C4SZM1</accession>
<dbReference type="InterPro" id="IPR051699">
    <property type="entry name" value="Rpn/YhgA-like_nuclease"/>
</dbReference>
<protein>
    <recommendedName>
        <fullName evidence="1">Transposase (putative) YhgA-like domain-containing protein</fullName>
    </recommendedName>
</protein>
<dbReference type="PANTHER" id="PTHR34611">
    <property type="match status" value="1"/>
</dbReference>
<dbReference type="Pfam" id="PF04754">
    <property type="entry name" value="Transposase_31"/>
    <property type="match status" value="1"/>
</dbReference>
<dbReference type="EMBL" id="VDCQ01000062">
    <property type="protein sequence ID" value="TNJ62298.1"/>
    <property type="molecule type" value="Genomic_DNA"/>
</dbReference>
<comment type="caution">
    <text evidence="2">The sequence shown here is derived from an EMBL/GenBank/DDBJ whole genome shotgun (WGS) entry which is preliminary data.</text>
</comment>
<evidence type="ECO:0000259" key="1">
    <source>
        <dbReference type="Pfam" id="PF04754"/>
    </source>
</evidence>